<accession>A0A917PUT4</accession>
<reference evidence="2" key="1">
    <citation type="journal article" date="2014" name="Int. J. Syst. Evol. Microbiol.">
        <title>Complete genome sequence of Corynebacterium casei LMG S-19264T (=DSM 44701T), isolated from a smear-ripened cheese.</title>
        <authorList>
            <consortium name="US DOE Joint Genome Institute (JGI-PGF)"/>
            <person name="Walter F."/>
            <person name="Albersmeier A."/>
            <person name="Kalinowski J."/>
            <person name="Ruckert C."/>
        </authorList>
    </citation>
    <scope>NUCLEOTIDE SEQUENCE</scope>
    <source>
        <strain evidence="2">JCM 12580</strain>
    </source>
</reference>
<comment type="caution">
    <text evidence="2">The sequence shown here is derived from an EMBL/GenBank/DDBJ whole genome shotgun (WGS) entry which is preliminary data.</text>
</comment>
<gene>
    <name evidence="2" type="ORF">GCM10007063_14330</name>
</gene>
<sequence length="56" mass="6560">MKSHKIELEANKFAVELLPDEFIYEFSDTRVTIKEVAQKFGVPEEVCHLKKIDHID</sequence>
<evidence type="ECO:0000313" key="2">
    <source>
        <dbReference type="EMBL" id="GGJ92893.1"/>
    </source>
</evidence>
<feature type="domain" description="IrrE N-terminal-like" evidence="1">
    <location>
        <begin position="5"/>
        <end position="47"/>
    </location>
</feature>
<name>A0A917PUT4_9BACI</name>
<dbReference type="AlphaFoldDB" id="A0A917PUT4"/>
<dbReference type="Proteomes" id="UP000658382">
    <property type="component" value="Unassembled WGS sequence"/>
</dbReference>
<organism evidence="2 3">
    <name type="scientific">Lentibacillus kapialis</name>
    <dbReference type="NCBI Taxonomy" id="340214"/>
    <lineage>
        <taxon>Bacteria</taxon>
        <taxon>Bacillati</taxon>
        <taxon>Bacillota</taxon>
        <taxon>Bacilli</taxon>
        <taxon>Bacillales</taxon>
        <taxon>Bacillaceae</taxon>
        <taxon>Lentibacillus</taxon>
    </lineage>
</organism>
<dbReference type="InterPro" id="IPR010359">
    <property type="entry name" value="IrrE_HExxH"/>
</dbReference>
<protein>
    <recommendedName>
        <fullName evidence="1">IrrE N-terminal-like domain-containing protein</fullName>
    </recommendedName>
</protein>
<proteinExistence type="predicted"/>
<dbReference type="EMBL" id="BMNQ01000015">
    <property type="protein sequence ID" value="GGJ92893.1"/>
    <property type="molecule type" value="Genomic_DNA"/>
</dbReference>
<evidence type="ECO:0000259" key="1">
    <source>
        <dbReference type="Pfam" id="PF06114"/>
    </source>
</evidence>
<keyword evidence="3" id="KW-1185">Reference proteome</keyword>
<reference evidence="2" key="2">
    <citation type="submission" date="2020-09" db="EMBL/GenBank/DDBJ databases">
        <authorList>
            <person name="Sun Q."/>
            <person name="Ohkuma M."/>
        </authorList>
    </citation>
    <scope>NUCLEOTIDE SEQUENCE</scope>
    <source>
        <strain evidence="2">JCM 12580</strain>
    </source>
</reference>
<dbReference type="RefSeq" id="WP_229671695.1">
    <property type="nucleotide sequence ID" value="NZ_BMNQ01000015.1"/>
</dbReference>
<evidence type="ECO:0000313" key="3">
    <source>
        <dbReference type="Proteomes" id="UP000658382"/>
    </source>
</evidence>
<dbReference type="Pfam" id="PF06114">
    <property type="entry name" value="Peptidase_M78"/>
    <property type="match status" value="1"/>
</dbReference>